<keyword evidence="3" id="KW-1185">Reference proteome</keyword>
<feature type="transmembrane region" description="Helical" evidence="1">
    <location>
        <begin position="103"/>
        <end position="122"/>
    </location>
</feature>
<keyword evidence="1" id="KW-1133">Transmembrane helix</keyword>
<dbReference type="AlphaFoldDB" id="A0AAW1IAC2"/>
<evidence type="ECO:0000256" key="1">
    <source>
        <dbReference type="SAM" id="Phobius"/>
    </source>
</evidence>
<dbReference type="Proteomes" id="UP001458880">
    <property type="component" value="Unassembled WGS sequence"/>
</dbReference>
<accession>A0AAW1IAC2</accession>
<name>A0AAW1IAC2_POPJA</name>
<keyword evidence="1" id="KW-0812">Transmembrane</keyword>
<reference evidence="2 3" key="1">
    <citation type="journal article" date="2024" name="BMC Genomics">
        <title>De novo assembly and annotation of Popillia japonica's genome with initial clues to its potential as an invasive pest.</title>
        <authorList>
            <person name="Cucini C."/>
            <person name="Boschi S."/>
            <person name="Funari R."/>
            <person name="Cardaioli E."/>
            <person name="Iannotti N."/>
            <person name="Marturano G."/>
            <person name="Paoli F."/>
            <person name="Bruttini M."/>
            <person name="Carapelli A."/>
            <person name="Frati F."/>
            <person name="Nardi F."/>
        </authorList>
    </citation>
    <scope>NUCLEOTIDE SEQUENCE [LARGE SCALE GENOMIC DNA]</scope>
    <source>
        <tissue evidence="2">Testes</tissue>
    </source>
</reference>
<proteinExistence type="predicted"/>
<evidence type="ECO:0000313" key="2">
    <source>
        <dbReference type="EMBL" id="KAK9686194.1"/>
    </source>
</evidence>
<gene>
    <name evidence="2" type="ORF">QE152_g37382</name>
</gene>
<evidence type="ECO:0000313" key="3">
    <source>
        <dbReference type="Proteomes" id="UP001458880"/>
    </source>
</evidence>
<sequence length="123" mass="14434">MHSIYISTDIRHCNQTSTSKLESYRPAEFLTSRCSAGKYGRRLNAERFRYVGGCVLMYVQRRQKIYLRNLKKLGEDKLDCSQDHDDTLLIRDQGCICICVVEGFFFLIQFSVYGIFIFLHLIF</sequence>
<keyword evidence="1" id="KW-0472">Membrane</keyword>
<protein>
    <submittedName>
        <fullName evidence="2">Uncharacterized protein</fullName>
    </submittedName>
</protein>
<dbReference type="EMBL" id="JASPKY010000724">
    <property type="protein sequence ID" value="KAK9686194.1"/>
    <property type="molecule type" value="Genomic_DNA"/>
</dbReference>
<organism evidence="2 3">
    <name type="scientific">Popillia japonica</name>
    <name type="common">Japanese beetle</name>
    <dbReference type="NCBI Taxonomy" id="7064"/>
    <lineage>
        <taxon>Eukaryota</taxon>
        <taxon>Metazoa</taxon>
        <taxon>Ecdysozoa</taxon>
        <taxon>Arthropoda</taxon>
        <taxon>Hexapoda</taxon>
        <taxon>Insecta</taxon>
        <taxon>Pterygota</taxon>
        <taxon>Neoptera</taxon>
        <taxon>Endopterygota</taxon>
        <taxon>Coleoptera</taxon>
        <taxon>Polyphaga</taxon>
        <taxon>Scarabaeiformia</taxon>
        <taxon>Scarabaeidae</taxon>
        <taxon>Rutelinae</taxon>
        <taxon>Popillia</taxon>
    </lineage>
</organism>
<comment type="caution">
    <text evidence="2">The sequence shown here is derived from an EMBL/GenBank/DDBJ whole genome shotgun (WGS) entry which is preliminary data.</text>
</comment>